<protein>
    <submittedName>
        <fullName evidence="1">Uncharacterized protein</fullName>
    </submittedName>
</protein>
<evidence type="ECO:0000313" key="1">
    <source>
        <dbReference type="EMBL" id="ORY18985.1"/>
    </source>
</evidence>
<dbReference type="Proteomes" id="UP000193144">
    <property type="component" value="Unassembled WGS sequence"/>
</dbReference>
<keyword evidence="2" id="KW-1185">Reference proteome</keyword>
<name>A0A1Y2AAH0_9PLEO</name>
<accession>A0A1Y2AAH0</accession>
<comment type="caution">
    <text evidence="1">The sequence shown here is derived from an EMBL/GenBank/DDBJ whole genome shotgun (WGS) entry which is preliminary data.</text>
</comment>
<sequence length="198" mass="22609">MEISHRVGFRVLTTIKRLIHDQAYASLGIGLRAAFDPTHVFNYNRFKRAFTDMTTKIPVLEKPDPIRGDKGGQPFWRKPASWIRMRQEIGEGVPPSARNSPFYPLLSRATPVNNRARDLTADWKLRPTKLSQQLRKSRVALKVASTVSNRVMVLDPPVWDLSCGKWAFPEDRQLVMEKVPIDYPLAAMDDGVLCLCRH</sequence>
<proteinExistence type="predicted"/>
<gene>
    <name evidence="1" type="ORF">BCR34DRAFT_595813</name>
</gene>
<dbReference type="EMBL" id="MCFA01000004">
    <property type="protein sequence ID" value="ORY18985.1"/>
    <property type="molecule type" value="Genomic_DNA"/>
</dbReference>
<organism evidence="1 2">
    <name type="scientific">Clohesyomyces aquaticus</name>
    <dbReference type="NCBI Taxonomy" id="1231657"/>
    <lineage>
        <taxon>Eukaryota</taxon>
        <taxon>Fungi</taxon>
        <taxon>Dikarya</taxon>
        <taxon>Ascomycota</taxon>
        <taxon>Pezizomycotina</taxon>
        <taxon>Dothideomycetes</taxon>
        <taxon>Pleosporomycetidae</taxon>
        <taxon>Pleosporales</taxon>
        <taxon>Lindgomycetaceae</taxon>
        <taxon>Clohesyomyces</taxon>
    </lineage>
</organism>
<dbReference type="AlphaFoldDB" id="A0A1Y2AAH0"/>
<evidence type="ECO:0000313" key="2">
    <source>
        <dbReference type="Proteomes" id="UP000193144"/>
    </source>
</evidence>
<reference evidence="1 2" key="1">
    <citation type="submission" date="2016-07" db="EMBL/GenBank/DDBJ databases">
        <title>Pervasive Adenine N6-methylation of Active Genes in Fungi.</title>
        <authorList>
            <consortium name="DOE Joint Genome Institute"/>
            <person name="Mondo S.J."/>
            <person name="Dannebaum R.O."/>
            <person name="Kuo R.C."/>
            <person name="Labutti K."/>
            <person name="Haridas S."/>
            <person name="Kuo A."/>
            <person name="Salamov A."/>
            <person name="Ahrendt S.R."/>
            <person name="Lipzen A."/>
            <person name="Sullivan W."/>
            <person name="Andreopoulos W.B."/>
            <person name="Clum A."/>
            <person name="Lindquist E."/>
            <person name="Daum C."/>
            <person name="Ramamoorthy G.K."/>
            <person name="Gryganskyi A."/>
            <person name="Culley D."/>
            <person name="Magnuson J.K."/>
            <person name="James T.Y."/>
            <person name="O'Malley M.A."/>
            <person name="Stajich J.E."/>
            <person name="Spatafora J.W."/>
            <person name="Visel A."/>
            <person name="Grigoriev I.V."/>
        </authorList>
    </citation>
    <scope>NUCLEOTIDE SEQUENCE [LARGE SCALE GENOMIC DNA]</scope>
    <source>
        <strain evidence="1 2">CBS 115471</strain>
    </source>
</reference>